<dbReference type="EMBL" id="LIAE01006464">
    <property type="protein sequence ID" value="PAV89249.1"/>
    <property type="molecule type" value="Genomic_DNA"/>
</dbReference>
<proteinExistence type="inferred from homology"/>
<dbReference type="PROSITE" id="PS00086">
    <property type="entry name" value="CYTOCHROME_P450"/>
    <property type="match status" value="1"/>
</dbReference>
<name>A0A2A2LSW4_9BILA</name>
<evidence type="ECO:0000256" key="4">
    <source>
        <dbReference type="ARBA" id="ARBA00023033"/>
    </source>
</evidence>
<dbReference type="GO" id="GO:0016712">
    <property type="term" value="F:oxidoreductase activity, acting on paired donors, with incorporation or reduction of molecular oxygen, reduced flavin or flavoprotein as one donor, and incorporation of one atom of oxygen"/>
    <property type="evidence" value="ECO:0007669"/>
    <property type="project" value="TreeGrafter"/>
</dbReference>
<dbReference type="GO" id="GO:0005506">
    <property type="term" value="F:iron ion binding"/>
    <property type="evidence" value="ECO:0007669"/>
    <property type="project" value="InterPro"/>
</dbReference>
<dbReference type="GO" id="GO:0020037">
    <property type="term" value="F:heme binding"/>
    <property type="evidence" value="ECO:0007669"/>
    <property type="project" value="InterPro"/>
</dbReference>
<dbReference type="PANTHER" id="PTHR24300:SF369">
    <property type="entry name" value="CYTOCHROME P450 FAMILY"/>
    <property type="match status" value="1"/>
</dbReference>
<dbReference type="InterPro" id="IPR017972">
    <property type="entry name" value="Cyt_P450_CS"/>
</dbReference>
<dbReference type="PRINTS" id="PR00463">
    <property type="entry name" value="EP450I"/>
</dbReference>
<dbReference type="GO" id="GO:0005737">
    <property type="term" value="C:cytoplasm"/>
    <property type="evidence" value="ECO:0007669"/>
    <property type="project" value="TreeGrafter"/>
</dbReference>
<keyword evidence="3 5" id="KW-0408">Iron</keyword>
<organism evidence="6 7">
    <name type="scientific">Diploscapter pachys</name>
    <dbReference type="NCBI Taxonomy" id="2018661"/>
    <lineage>
        <taxon>Eukaryota</taxon>
        <taxon>Metazoa</taxon>
        <taxon>Ecdysozoa</taxon>
        <taxon>Nematoda</taxon>
        <taxon>Chromadorea</taxon>
        <taxon>Rhabditida</taxon>
        <taxon>Rhabditina</taxon>
        <taxon>Rhabditomorpha</taxon>
        <taxon>Rhabditoidea</taxon>
        <taxon>Rhabditidae</taxon>
        <taxon>Diploscapter</taxon>
    </lineage>
</organism>
<evidence type="ECO:0000256" key="1">
    <source>
        <dbReference type="ARBA" id="ARBA00010617"/>
    </source>
</evidence>
<dbReference type="Proteomes" id="UP000218231">
    <property type="component" value="Unassembled WGS sequence"/>
</dbReference>
<keyword evidence="5" id="KW-0349">Heme</keyword>
<dbReference type="STRING" id="2018661.A0A2A2LSW4"/>
<dbReference type="PANTHER" id="PTHR24300">
    <property type="entry name" value="CYTOCHROME P450 508A4-RELATED"/>
    <property type="match status" value="1"/>
</dbReference>
<keyword evidence="5" id="KW-0560">Oxidoreductase</keyword>
<dbReference type="Pfam" id="PF00067">
    <property type="entry name" value="p450"/>
    <property type="match status" value="1"/>
</dbReference>
<comment type="similarity">
    <text evidence="1 5">Belongs to the cytochrome P450 family.</text>
</comment>
<accession>A0A2A2LSW4</accession>
<dbReference type="InterPro" id="IPR050182">
    <property type="entry name" value="Cytochrome_P450_fam2"/>
</dbReference>
<evidence type="ECO:0000256" key="2">
    <source>
        <dbReference type="ARBA" id="ARBA00022723"/>
    </source>
</evidence>
<dbReference type="AlphaFoldDB" id="A0A2A2LSW4"/>
<evidence type="ECO:0000313" key="6">
    <source>
        <dbReference type="EMBL" id="PAV89249.1"/>
    </source>
</evidence>
<dbReference type="InterPro" id="IPR036396">
    <property type="entry name" value="Cyt_P450_sf"/>
</dbReference>
<dbReference type="GO" id="GO:0006082">
    <property type="term" value="P:organic acid metabolic process"/>
    <property type="evidence" value="ECO:0007669"/>
    <property type="project" value="TreeGrafter"/>
</dbReference>
<gene>
    <name evidence="6" type="ORF">WR25_08973</name>
</gene>
<evidence type="ECO:0008006" key="8">
    <source>
        <dbReference type="Google" id="ProtNLM"/>
    </source>
</evidence>
<reference evidence="6 7" key="1">
    <citation type="journal article" date="2017" name="Curr. Biol.">
        <title>Genome architecture and evolution of a unichromosomal asexual nematode.</title>
        <authorList>
            <person name="Fradin H."/>
            <person name="Zegar C."/>
            <person name="Gutwein M."/>
            <person name="Lucas J."/>
            <person name="Kovtun M."/>
            <person name="Corcoran D."/>
            <person name="Baugh L.R."/>
            <person name="Kiontke K."/>
            <person name="Gunsalus K."/>
            <person name="Fitch D.H."/>
            <person name="Piano F."/>
        </authorList>
    </citation>
    <scope>NUCLEOTIDE SEQUENCE [LARGE SCALE GENOMIC DNA]</scope>
    <source>
        <strain evidence="6">PF1309</strain>
    </source>
</reference>
<dbReference type="SUPFAM" id="SSF48264">
    <property type="entry name" value="Cytochrome P450"/>
    <property type="match status" value="1"/>
</dbReference>
<keyword evidence="4 5" id="KW-0503">Monooxygenase</keyword>
<dbReference type="InterPro" id="IPR002401">
    <property type="entry name" value="Cyt_P450_E_grp-I"/>
</dbReference>
<evidence type="ECO:0000313" key="7">
    <source>
        <dbReference type="Proteomes" id="UP000218231"/>
    </source>
</evidence>
<keyword evidence="2 5" id="KW-0479">Metal-binding</keyword>
<dbReference type="Gene3D" id="1.10.630.10">
    <property type="entry name" value="Cytochrome P450"/>
    <property type="match status" value="2"/>
</dbReference>
<evidence type="ECO:0000256" key="3">
    <source>
        <dbReference type="ARBA" id="ARBA00023004"/>
    </source>
</evidence>
<dbReference type="InterPro" id="IPR001128">
    <property type="entry name" value="Cyt_P450"/>
</dbReference>
<keyword evidence="7" id="KW-1185">Reference proteome</keyword>
<comment type="caution">
    <text evidence="6">The sequence shown here is derived from an EMBL/GenBank/DDBJ whole genome shotgun (WGS) entry which is preliminary data.</text>
</comment>
<dbReference type="PRINTS" id="PR00385">
    <property type="entry name" value="P450"/>
</dbReference>
<protein>
    <recommendedName>
        <fullName evidence="8">Cytochrome P450</fullName>
    </recommendedName>
</protein>
<dbReference type="GO" id="GO:0006805">
    <property type="term" value="P:xenobiotic metabolic process"/>
    <property type="evidence" value="ECO:0007669"/>
    <property type="project" value="TreeGrafter"/>
</dbReference>
<evidence type="ECO:0000256" key="5">
    <source>
        <dbReference type="RuleBase" id="RU000461"/>
    </source>
</evidence>
<dbReference type="OrthoDB" id="1055148at2759"/>
<sequence>MEQLKNACLDIWAAGSDTTTNTITWTVLYVLHHPEVAIKMYEELDANIGGGRLITLNDKHKLSYISAVINETQRLANIVVNPFIHTTTTDVVFIPFGTGKRSCIGEGLAKTELFLFIANIYNQFEEYLQYRTVNFGCGAVRYEIS</sequence>